<dbReference type="EMBL" id="WNXC01000001">
    <property type="protein sequence ID" value="MBB2148689.1"/>
    <property type="molecule type" value="Genomic_DNA"/>
</dbReference>
<name>A0ABR6ETU8_9SPHI</name>
<evidence type="ECO:0000256" key="3">
    <source>
        <dbReference type="ARBA" id="ARBA00011991"/>
    </source>
</evidence>
<keyword evidence="12" id="KW-1185">Reference proteome</keyword>
<evidence type="ECO:0000256" key="6">
    <source>
        <dbReference type="ARBA" id="ARBA00022676"/>
    </source>
</evidence>
<dbReference type="NCBIfam" id="TIGR03160">
    <property type="entry name" value="cobT_DBIPRT"/>
    <property type="match status" value="1"/>
</dbReference>
<sequence length="334" mass="36074">MKEELQQKIDLKTKPQGALGKLEQLALQIGTVQNTLSPVLTKPAIVVFAGDHGIAKSGVSAYPQEVTYQMVLNFLNEGAAINVFCKQHQINLLIADTGVNFSFKPHEKLIRAKVEKGTRNFLEEPAMNIHELENCLTQSEKIVNDLHAGGCNIIGFGEMGIGNTSAATMIMSNLCGLPIESCVGRGTALNDEQFAHKISILKQCELRHGRSKDPVAVLQTYGGFEIAHITGAMLAAYENNMLIMVDGFIATAAYLAALMINPLLQNNAIFCHLSDESGHRQLLKYLGVEPILSLNMRLGEGTGCAVAYPIIQSAVAFLNEMASFENAGVSTKAS</sequence>
<dbReference type="Gene3D" id="1.10.1610.10">
    <property type="match status" value="1"/>
</dbReference>
<dbReference type="EC" id="2.4.2.21" evidence="3 10"/>
<dbReference type="RefSeq" id="WP_182954910.1">
    <property type="nucleotide sequence ID" value="NZ_WNXC01000001.1"/>
</dbReference>
<evidence type="ECO:0000256" key="2">
    <source>
        <dbReference type="ARBA" id="ARBA00007110"/>
    </source>
</evidence>
<accession>A0ABR6ETU8</accession>
<protein>
    <recommendedName>
        <fullName evidence="4 10">Nicotinate-nucleotide--dimethylbenzimidazole phosphoribosyltransferase</fullName>
        <shortName evidence="10">NN:DBI PRT</shortName>
        <ecNumber evidence="3 10">2.4.2.21</ecNumber>
    </recommendedName>
    <alternativeName>
        <fullName evidence="8 10">N(1)-alpha-phosphoribosyltransferase</fullName>
    </alternativeName>
</protein>
<evidence type="ECO:0000313" key="11">
    <source>
        <dbReference type="EMBL" id="MBB2148689.1"/>
    </source>
</evidence>
<evidence type="ECO:0000256" key="9">
    <source>
        <dbReference type="ARBA" id="ARBA00047340"/>
    </source>
</evidence>
<organism evidence="11 12">
    <name type="scientific">Pedobacter gandavensis</name>
    <dbReference type="NCBI Taxonomy" id="2679963"/>
    <lineage>
        <taxon>Bacteria</taxon>
        <taxon>Pseudomonadati</taxon>
        <taxon>Bacteroidota</taxon>
        <taxon>Sphingobacteriia</taxon>
        <taxon>Sphingobacteriales</taxon>
        <taxon>Sphingobacteriaceae</taxon>
        <taxon>Pedobacter</taxon>
    </lineage>
</organism>
<evidence type="ECO:0000256" key="1">
    <source>
        <dbReference type="ARBA" id="ARBA00005049"/>
    </source>
</evidence>
<proteinExistence type="inferred from homology"/>
<dbReference type="InterPro" id="IPR003200">
    <property type="entry name" value="Nict_dMeBzImd_PRibTrfase"/>
</dbReference>
<comment type="catalytic activity">
    <reaction evidence="9 10">
        <text>5,6-dimethylbenzimidazole + nicotinate beta-D-ribonucleotide = alpha-ribazole 5'-phosphate + nicotinate + H(+)</text>
        <dbReference type="Rhea" id="RHEA:11196"/>
        <dbReference type="ChEBI" id="CHEBI:15378"/>
        <dbReference type="ChEBI" id="CHEBI:15890"/>
        <dbReference type="ChEBI" id="CHEBI:32544"/>
        <dbReference type="ChEBI" id="CHEBI:57502"/>
        <dbReference type="ChEBI" id="CHEBI:57918"/>
        <dbReference type="EC" id="2.4.2.21"/>
    </reaction>
</comment>
<evidence type="ECO:0000256" key="4">
    <source>
        <dbReference type="ARBA" id="ARBA00015486"/>
    </source>
</evidence>
<dbReference type="SUPFAM" id="SSF52733">
    <property type="entry name" value="Nicotinate mononucleotide:5,6-dimethylbenzimidazole phosphoribosyltransferase (CobT)"/>
    <property type="match status" value="1"/>
</dbReference>
<dbReference type="InterPro" id="IPR036087">
    <property type="entry name" value="Nict_dMeBzImd_PRibTrfase_sf"/>
</dbReference>
<comment type="pathway">
    <text evidence="1 10">Nucleoside biosynthesis; alpha-ribazole biosynthesis; alpha-ribazole from 5,6-dimethylbenzimidazole: step 1/2.</text>
</comment>
<dbReference type="Gene3D" id="3.40.50.10210">
    <property type="match status" value="1"/>
</dbReference>
<feature type="active site" description="Proton acceptor" evidence="10">
    <location>
        <position position="300"/>
    </location>
</feature>
<dbReference type="HAMAP" id="MF_00230">
    <property type="entry name" value="CobT"/>
    <property type="match status" value="1"/>
</dbReference>
<dbReference type="PANTHER" id="PTHR43463:SF1">
    <property type="entry name" value="NICOTINATE-NUCLEOTIDE--DIMETHYLBENZIMIDAZOLE PHOSPHORIBOSYLTRANSFERASE"/>
    <property type="match status" value="1"/>
</dbReference>
<dbReference type="NCBIfam" id="NF000996">
    <property type="entry name" value="PRK00105.1"/>
    <property type="match status" value="1"/>
</dbReference>
<dbReference type="PANTHER" id="PTHR43463">
    <property type="entry name" value="NICOTINATE-NUCLEOTIDE--DIMETHYLBENZIMIDAZOLE PHOSPHORIBOSYLTRANSFERASE"/>
    <property type="match status" value="1"/>
</dbReference>
<gene>
    <name evidence="10 11" type="primary">cobT</name>
    <name evidence="11" type="ORF">GM920_07175</name>
</gene>
<comment type="caution">
    <text evidence="11">The sequence shown here is derived from an EMBL/GenBank/DDBJ whole genome shotgun (WGS) entry which is preliminary data.</text>
</comment>
<evidence type="ECO:0000256" key="8">
    <source>
        <dbReference type="ARBA" id="ARBA00030686"/>
    </source>
</evidence>
<comment type="function">
    <text evidence="10">Catalyzes the synthesis of alpha-ribazole-5'-phosphate from nicotinate mononucleotide (NAMN) and 5,6-dimethylbenzimidazole (DMB).</text>
</comment>
<keyword evidence="7 10" id="KW-0808">Transferase</keyword>
<keyword evidence="5 10" id="KW-0169">Cobalamin biosynthesis</keyword>
<dbReference type="Proteomes" id="UP000636110">
    <property type="component" value="Unassembled WGS sequence"/>
</dbReference>
<evidence type="ECO:0000313" key="12">
    <source>
        <dbReference type="Proteomes" id="UP000636110"/>
    </source>
</evidence>
<dbReference type="CDD" id="cd02439">
    <property type="entry name" value="DMB-PRT_CobT"/>
    <property type="match status" value="1"/>
</dbReference>
<evidence type="ECO:0000256" key="7">
    <source>
        <dbReference type="ARBA" id="ARBA00022679"/>
    </source>
</evidence>
<dbReference type="InterPro" id="IPR017846">
    <property type="entry name" value="Nict_dMeBzImd_PRibTrfase_bact"/>
</dbReference>
<dbReference type="Pfam" id="PF02277">
    <property type="entry name" value="DBI_PRT"/>
    <property type="match status" value="1"/>
</dbReference>
<dbReference type="InterPro" id="IPR023195">
    <property type="entry name" value="Nict_dMeBzImd_PRibTrfase_N"/>
</dbReference>
<reference evidence="11 12" key="1">
    <citation type="submission" date="2019-11" db="EMBL/GenBank/DDBJ databases">
        <title>Description of Pedobacter sp. LMG 31462T.</title>
        <authorList>
            <person name="Carlier A."/>
            <person name="Qi S."/>
            <person name="Vandamme P."/>
        </authorList>
    </citation>
    <scope>NUCLEOTIDE SEQUENCE [LARGE SCALE GENOMIC DNA]</scope>
    <source>
        <strain evidence="11 12">LMG 31462</strain>
    </source>
</reference>
<dbReference type="GO" id="GO:0008939">
    <property type="term" value="F:nicotinate-nucleotide-dimethylbenzimidazole phosphoribosyltransferase activity"/>
    <property type="evidence" value="ECO:0007669"/>
    <property type="project" value="UniProtKB-EC"/>
</dbReference>
<comment type="similarity">
    <text evidence="2 10">Belongs to the CobT family.</text>
</comment>
<keyword evidence="6 10" id="KW-0328">Glycosyltransferase</keyword>
<evidence type="ECO:0000256" key="10">
    <source>
        <dbReference type="HAMAP-Rule" id="MF_00230"/>
    </source>
</evidence>
<evidence type="ECO:0000256" key="5">
    <source>
        <dbReference type="ARBA" id="ARBA00022573"/>
    </source>
</evidence>